<name>A0A0E9RIZ9_ANGAN</name>
<dbReference type="EMBL" id="GBXM01079820">
    <property type="protein sequence ID" value="JAH28757.1"/>
    <property type="molecule type" value="Transcribed_RNA"/>
</dbReference>
<sequence length="42" mass="4754">MSTRYAVSHYVKHVGLSLCCLTIYQYFPVVKLSLRSYQPSGG</sequence>
<accession>A0A0E9RIZ9</accession>
<reference evidence="1" key="2">
    <citation type="journal article" date="2015" name="Fish Shellfish Immunol.">
        <title>Early steps in the European eel (Anguilla anguilla)-Vibrio vulnificus interaction in the gills: Role of the RtxA13 toxin.</title>
        <authorList>
            <person name="Callol A."/>
            <person name="Pajuelo D."/>
            <person name="Ebbesson L."/>
            <person name="Teles M."/>
            <person name="MacKenzie S."/>
            <person name="Amaro C."/>
        </authorList>
    </citation>
    <scope>NUCLEOTIDE SEQUENCE</scope>
</reference>
<protein>
    <submittedName>
        <fullName evidence="1">Uncharacterized protein</fullName>
    </submittedName>
</protein>
<organism evidence="1">
    <name type="scientific">Anguilla anguilla</name>
    <name type="common">European freshwater eel</name>
    <name type="synonym">Muraena anguilla</name>
    <dbReference type="NCBI Taxonomy" id="7936"/>
    <lineage>
        <taxon>Eukaryota</taxon>
        <taxon>Metazoa</taxon>
        <taxon>Chordata</taxon>
        <taxon>Craniata</taxon>
        <taxon>Vertebrata</taxon>
        <taxon>Euteleostomi</taxon>
        <taxon>Actinopterygii</taxon>
        <taxon>Neopterygii</taxon>
        <taxon>Teleostei</taxon>
        <taxon>Anguilliformes</taxon>
        <taxon>Anguillidae</taxon>
        <taxon>Anguilla</taxon>
    </lineage>
</organism>
<dbReference type="AlphaFoldDB" id="A0A0E9RIZ9"/>
<proteinExistence type="predicted"/>
<reference evidence="1" key="1">
    <citation type="submission" date="2014-11" db="EMBL/GenBank/DDBJ databases">
        <authorList>
            <person name="Amaro Gonzalez C."/>
        </authorList>
    </citation>
    <scope>NUCLEOTIDE SEQUENCE</scope>
</reference>
<evidence type="ECO:0000313" key="1">
    <source>
        <dbReference type="EMBL" id="JAH28757.1"/>
    </source>
</evidence>